<gene>
    <name evidence="8" type="primary">ydiU</name>
    <name evidence="8" type="synonym">selO</name>
    <name evidence="9" type="ORF">SAMN04488052_102407</name>
</gene>
<name>A0A1H8S344_9GAMM</name>
<accession>A0A1H8S344</accession>
<dbReference type="GO" id="GO:0005524">
    <property type="term" value="F:ATP binding"/>
    <property type="evidence" value="ECO:0007669"/>
    <property type="project" value="UniProtKB-UniRule"/>
</dbReference>
<keyword evidence="7 8" id="KW-0460">Magnesium</keyword>
<dbReference type="Pfam" id="PF02696">
    <property type="entry name" value="SelO"/>
    <property type="match status" value="1"/>
</dbReference>
<comment type="catalytic activity">
    <reaction evidence="8">
        <text>L-seryl-[protein] + UTP = O-(5'-uridylyl)-L-seryl-[protein] + diphosphate</text>
        <dbReference type="Rhea" id="RHEA:64604"/>
        <dbReference type="Rhea" id="RHEA-COMP:9863"/>
        <dbReference type="Rhea" id="RHEA-COMP:16635"/>
        <dbReference type="ChEBI" id="CHEBI:29999"/>
        <dbReference type="ChEBI" id="CHEBI:33019"/>
        <dbReference type="ChEBI" id="CHEBI:46398"/>
        <dbReference type="ChEBI" id="CHEBI:156051"/>
    </reaction>
</comment>
<feature type="binding site" evidence="8">
    <location>
        <position position="256"/>
    </location>
    <ligand>
        <name>Mg(2+)</name>
        <dbReference type="ChEBI" id="CHEBI:18420"/>
    </ligand>
</feature>
<dbReference type="AlphaFoldDB" id="A0A1H8S344"/>
<keyword evidence="5 8" id="KW-0547">Nucleotide-binding</keyword>
<evidence type="ECO:0000313" key="9">
    <source>
        <dbReference type="EMBL" id="SEO72593.1"/>
    </source>
</evidence>
<keyword evidence="8" id="KW-0464">Manganese</keyword>
<keyword evidence="6 8" id="KW-0067">ATP-binding</keyword>
<keyword evidence="2 8" id="KW-0808">Transferase</keyword>
<keyword evidence="4 8" id="KW-0479">Metal-binding</keyword>
<dbReference type="RefSeq" id="WP_091641215.1">
    <property type="nucleotide sequence ID" value="NZ_FOEG01000002.1"/>
</dbReference>
<feature type="binding site" evidence="8">
    <location>
        <position position="265"/>
    </location>
    <ligand>
        <name>ATP</name>
        <dbReference type="ChEBI" id="CHEBI:30616"/>
    </ligand>
</feature>
<dbReference type="STRING" id="406100.SAMN04488052_102407"/>
<feature type="binding site" evidence="8">
    <location>
        <position position="113"/>
    </location>
    <ligand>
        <name>ATP</name>
        <dbReference type="ChEBI" id="CHEBI:30616"/>
    </ligand>
</feature>
<comment type="catalytic activity">
    <reaction evidence="8">
        <text>L-tyrosyl-[protein] + ATP = O-(5'-adenylyl)-L-tyrosyl-[protein] + diphosphate</text>
        <dbReference type="Rhea" id="RHEA:54288"/>
        <dbReference type="Rhea" id="RHEA-COMP:10136"/>
        <dbReference type="Rhea" id="RHEA-COMP:13846"/>
        <dbReference type="ChEBI" id="CHEBI:30616"/>
        <dbReference type="ChEBI" id="CHEBI:33019"/>
        <dbReference type="ChEBI" id="CHEBI:46858"/>
        <dbReference type="ChEBI" id="CHEBI:83624"/>
        <dbReference type="EC" id="2.7.7.108"/>
    </reaction>
</comment>
<evidence type="ECO:0000313" key="10">
    <source>
        <dbReference type="Proteomes" id="UP000199657"/>
    </source>
</evidence>
<dbReference type="EC" id="2.7.7.108" evidence="8"/>
<feature type="binding site" evidence="8">
    <location>
        <position position="92"/>
    </location>
    <ligand>
        <name>ATP</name>
        <dbReference type="ChEBI" id="CHEBI:30616"/>
    </ligand>
</feature>
<feature type="binding site" evidence="8">
    <location>
        <position position="179"/>
    </location>
    <ligand>
        <name>ATP</name>
        <dbReference type="ChEBI" id="CHEBI:30616"/>
    </ligand>
</feature>
<sequence>MPVSSHYTPDSRHEQLGPAFYDAVEAAPFPDLRLRFRNQHWAERIGLGALDETEWLAHFGRFEPLPDNLATPLALRYHGHQFQTYNPELGDGRGFLFAQLRDERNRLLDLGTKGSGRTPWSRGADGRLTLKGGVREVLATEMLEALGCYTSKSLSLIETGEDLLRHDEPSPTRSSVLVRLSHSHVRIGTFQRLERLGQRDELRRLVDYCIETYWPEAADEPDPVAGLLRCVVRATADMTAEWWVAGFVHGVLNTDNVVITGESFDYGPWRFLPHLDPYFTAAYFDHMRLYAFGRQPGVMVWNLEQLARSLAPLSQAAKLQGRVGAFETRFDEAVVTRTLTRLGLQTPEPWSEARALVGHFYEAMEASHIPFQRPFFDLVGGAAPERLEASPEASTYRSAHWSGVIDELRACDPLPGVATVGEAAYWQSPEPMAMRVDEVEAIWKAIADDDNWEPFTDAIDAMRMMARAHRDLGVAWR</sequence>
<evidence type="ECO:0000256" key="7">
    <source>
        <dbReference type="ARBA" id="ARBA00022842"/>
    </source>
</evidence>
<feature type="binding site" evidence="8">
    <location>
        <position position="186"/>
    </location>
    <ligand>
        <name>ATP</name>
        <dbReference type="ChEBI" id="CHEBI:30616"/>
    </ligand>
</feature>
<keyword evidence="3 8" id="KW-0548">Nucleotidyltransferase</keyword>
<comment type="catalytic activity">
    <reaction evidence="8">
        <text>L-histidyl-[protein] + UTP = N(tele)-(5'-uridylyl)-L-histidyl-[protein] + diphosphate</text>
        <dbReference type="Rhea" id="RHEA:83891"/>
        <dbReference type="Rhea" id="RHEA-COMP:9745"/>
        <dbReference type="Rhea" id="RHEA-COMP:20239"/>
        <dbReference type="ChEBI" id="CHEBI:29979"/>
        <dbReference type="ChEBI" id="CHEBI:33019"/>
        <dbReference type="ChEBI" id="CHEBI:46398"/>
        <dbReference type="ChEBI" id="CHEBI:233474"/>
    </reaction>
</comment>
<dbReference type="GO" id="GO:0030145">
    <property type="term" value="F:manganese ion binding"/>
    <property type="evidence" value="ECO:0007669"/>
    <property type="project" value="UniProtKB-UniRule"/>
</dbReference>
<dbReference type="GO" id="GO:0070733">
    <property type="term" value="F:AMPylase activity"/>
    <property type="evidence" value="ECO:0007669"/>
    <property type="project" value="UniProtKB-EC"/>
</dbReference>
<evidence type="ECO:0000256" key="5">
    <source>
        <dbReference type="ARBA" id="ARBA00022741"/>
    </source>
</evidence>
<dbReference type="GO" id="GO:0000287">
    <property type="term" value="F:magnesium ion binding"/>
    <property type="evidence" value="ECO:0007669"/>
    <property type="project" value="UniProtKB-UniRule"/>
</dbReference>
<organism evidence="9 10">
    <name type="scientific">Aquisalimonas asiatica</name>
    <dbReference type="NCBI Taxonomy" id="406100"/>
    <lineage>
        <taxon>Bacteria</taxon>
        <taxon>Pseudomonadati</taxon>
        <taxon>Pseudomonadota</taxon>
        <taxon>Gammaproteobacteria</taxon>
        <taxon>Chromatiales</taxon>
        <taxon>Ectothiorhodospiraceae</taxon>
        <taxon>Aquisalimonas</taxon>
    </lineage>
</organism>
<dbReference type="Proteomes" id="UP000199657">
    <property type="component" value="Unassembled WGS sequence"/>
</dbReference>
<feature type="active site" description="Proton acceptor" evidence="8">
    <location>
        <position position="255"/>
    </location>
</feature>
<dbReference type="EMBL" id="FOEG01000002">
    <property type="protein sequence ID" value="SEO72593.1"/>
    <property type="molecule type" value="Genomic_DNA"/>
</dbReference>
<comment type="catalytic activity">
    <reaction evidence="8">
        <text>L-seryl-[protein] + ATP = 3-O-(5'-adenylyl)-L-seryl-[protein] + diphosphate</text>
        <dbReference type="Rhea" id="RHEA:58120"/>
        <dbReference type="Rhea" id="RHEA-COMP:9863"/>
        <dbReference type="Rhea" id="RHEA-COMP:15073"/>
        <dbReference type="ChEBI" id="CHEBI:29999"/>
        <dbReference type="ChEBI" id="CHEBI:30616"/>
        <dbReference type="ChEBI" id="CHEBI:33019"/>
        <dbReference type="ChEBI" id="CHEBI:142516"/>
        <dbReference type="EC" id="2.7.7.108"/>
    </reaction>
</comment>
<dbReference type="EC" id="2.7.7.-" evidence="8"/>
<dbReference type="PANTHER" id="PTHR32057:SF14">
    <property type="entry name" value="PROTEIN ADENYLYLTRANSFERASE SELO, MITOCHONDRIAL"/>
    <property type="match status" value="1"/>
</dbReference>
<feature type="binding site" evidence="8">
    <location>
        <position position="125"/>
    </location>
    <ligand>
        <name>ATP</name>
        <dbReference type="ChEBI" id="CHEBI:30616"/>
    </ligand>
</feature>
<comment type="cofactor">
    <cofactor evidence="8">
        <name>Mg(2+)</name>
        <dbReference type="ChEBI" id="CHEBI:18420"/>
    </cofactor>
    <cofactor evidence="8">
        <name>Mn(2+)</name>
        <dbReference type="ChEBI" id="CHEBI:29035"/>
    </cofactor>
</comment>
<keyword evidence="10" id="KW-1185">Reference proteome</keyword>
<comment type="catalytic activity">
    <reaction evidence="8">
        <text>L-threonyl-[protein] + ATP = 3-O-(5'-adenylyl)-L-threonyl-[protein] + diphosphate</text>
        <dbReference type="Rhea" id="RHEA:54292"/>
        <dbReference type="Rhea" id="RHEA-COMP:11060"/>
        <dbReference type="Rhea" id="RHEA-COMP:13847"/>
        <dbReference type="ChEBI" id="CHEBI:30013"/>
        <dbReference type="ChEBI" id="CHEBI:30616"/>
        <dbReference type="ChEBI" id="CHEBI:33019"/>
        <dbReference type="ChEBI" id="CHEBI:138113"/>
        <dbReference type="EC" id="2.7.7.108"/>
    </reaction>
</comment>
<comment type="function">
    <text evidence="8">Nucleotidyltransferase involved in the post-translational modification of proteins. It can catalyze the addition of adenosine monophosphate (AMP) or uridine monophosphate (UMP) to a protein, resulting in modifications known as AMPylation and UMPylation.</text>
</comment>
<dbReference type="PANTHER" id="PTHR32057">
    <property type="entry name" value="PROTEIN ADENYLYLTRANSFERASE SELO, MITOCHONDRIAL"/>
    <property type="match status" value="1"/>
</dbReference>
<feature type="binding site" evidence="8">
    <location>
        <position position="93"/>
    </location>
    <ligand>
        <name>ATP</name>
        <dbReference type="ChEBI" id="CHEBI:30616"/>
    </ligand>
</feature>
<dbReference type="HAMAP" id="MF_00692">
    <property type="entry name" value="SelO"/>
    <property type="match status" value="1"/>
</dbReference>
<dbReference type="InterPro" id="IPR003846">
    <property type="entry name" value="SelO"/>
</dbReference>
<evidence type="ECO:0000256" key="8">
    <source>
        <dbReference type="HAMAP-Rule" id="MF_00692"/>
    </source>
</evidence>
<evidence type="ECO:0000256" key="3">
    <source>
        <dbReference type="ARBA" id="ARBA00022695"/>
    </source>
</evidence>
<comment type="similarity">
    <text evidence="1 8">Belongs to the SELO family.</text>
</comment>
<evidence type="ECO:0000256" key="4">
    <source>
        <dbReference type="ARBA" id="ARBA00022723"/>
    </source>
</evidence>
<proteinExistence type="inferred from homology"/>
<protein>
    <recommendedName>
        <fullName evidence="8">Protein nucleotidyltransferase YdiU</fullName>
        <ecNumber evidence="8">2.7.7.-</ecNumber>
    </recommendedName>
    <alternativeName>
        <fullName evidence="8">Protein adenylyltransferase YdiU</fullName>
        <ecNumber evidence="8">2.7.7.108</ecNumber>
    </alternativeName>
    <alternativeName>
        <fullName evidence="8">Protein uridylyltransferase YdiU</fullName>
        <ecNumber evidence="8">2.7.7.-</ecNumber>
    </alternativeName>
</protein>
<reference evidence="9 10" key="1">
    <citation type="submission" date="2016-10" db="EMBL/GenBank/DDBJ databases">
        <authorList>
            <person name="de Groot N.N."/>
        </authorList>
    </citation>
    <scope>NUCLEOTIDE SEQUENCE [LARGE SCALE GENOMIC DNA]</scope>
    <source>
        <strain evidence="9 10">CGMCC 1.6291</strain>
    </source>
</reference>
<evidence type="ECO:0000256" key="6">
    <source>
        <dbReference type="ARBA" id="ARBA00022840"/>
    </source>
</evidence>
<dbReference type="OrthoDB" id="9776281at2"/>
<dbReference type="NCBIfam" id="NF000658">
    <property type="entry name" value="PRK00029.1"/>
    <property type="match status" value="1"/>
</dbReference>
<feature type="binding site" evidence="8">
    <location>
        <position position="126"/>
    </location>
    <ligand>
        <name>ATP</name>
        <dbReference type="ChEBI" id="CHEBI:30616"/>
    </ligand>
</feature>
<feature type="binding site" evidence="8">
    <location>
        <position position="90"/>
    </location>
    <ligand>
        <name>ATP</name>
        <dbReference type="ChEBI" id="CHEBI:30616"/>
    </ligand>
</feature>
<evidence type="ECO:0000256" key="1">
    <source>
        <dbReference type="ARBA" id="ARBA00009747"/>
    </source>
</evidence>
<evidence type="ECO:0000256" key="2">
    <source>
        <dbReference type="ARBA" id="ARBA00022679"/>
    </source>
</evidence>
<comment type="catalytic activity">
    <reaction evidence="8">
        <text>L-tyrosyl-[protein] + UTP = O-(5'-uridylyl)-L-tyrosyl-[protein] + diphosphate</text>
        <dbReference type="Rhea" id="RHEA:83887"/>
        <dbReference type="Rhea" id="RHEA-COMP:10136"/>
        <dbReference type="Rhea" id="RHEA-COMP:20238"/>
        <dbReference type="ChEBI" id="CHEBI:33019"/>
        <dbReference type="ChEBI" id="CHEBI:46398"/>
        <dbReference type="ChEBI" id="CHEBI:46858"/>
        <dbReference type="ChEBI" id="CHEBI:90602"/>
    </reaction>
</comment>
<feature type="binding site" evidence="8">
    <location>
        <position position="265"/>
    </location>
    <ligand>
        <name>Mg(2+)</name>
        <dbReference type="ChEBI" id="CHEBI:18420"/>
    </ligand>
</feature>